<evidence type="ECO:0000256" key="1">
    <source>
        <dbReference type="ARBA" id="ARBA00009013"/>
    </source>
</evidence>
<comment type="similarity">
    <text evidence="1 2">Belongs to the anti-sigma-factor antagonist family.</text>
</comment>
<dbReference type="PROSITE" id="PS50801">
    <property type="entry name" value="STAS"/>
    <property type="match status" value="1"/>
</dbReference>
<dbReference type="PANTHER" id="PTHR33495">
    <property type="entry name" value="ANTI-SIGMA FACTOR ANTAGONIST TM_1081-RELATED-RELATED"/>
    <property type="match status" value="1"/>
</dbReference>
<protein>
    <recommendedName>
        <fullName evidence="2">Anti-sigma factor antagonist</fullName>
    </recommendedName>
</protein>
<dbReference type="InterPro" id="IPR058548">
    <property type="entry name" value="MlaB-like_STAS"/>
</dbReference>
<dbReference type="AlphaFoldDB" id="A0A1H9TL55"/>
<name>A0A1H9TL55_9PSEU</name>
<dbReference type="InterPro" id="IPR002645">
    <property type="entry name" value="STAS_dom"/>
</dbReference>
<dbReference type="EMBL" id="FOGI01000006">
    <property type="protein sequence ID" value="SER97639.1"/>
    <property type="molecule type" value="Genomic_DNA"/>
</dbReference>
<dbReference type="CDD" id="cd07043">
    <property type="entry name" value="STAS_anti-anti-sigma_factors"/>
    <property type="match status" value="1"/>
</dbReference>
<feature type="domain" description="STAS" evidence="3">
    <location>
        <begin position="17"/>
        <end position="116"/>
    </location>
</feature>
<reference evidence="5" key="1">
    <citation type="submission" date="2016-10" db="EMBL/GenBank/DDBJ databases">
        <authorList>
            <person name="Varghese N."/>
            <person name="Submissions S."/>
        </authorList>
    </citation>
    <scope>NUCLEOTIDE SEQUENCE [LARGE SCALE GENOMIC DNA]</scope>
    <source>
        <strain evidence="5">DSM 44260</strain>
    </source>
</reference>
<dbReference type="Gene3D" id="3.30.750.24">
    <property type="entry name" value="STAS domain"/>
    <property type="match status" value="1"/>
</dbReference>
<proteinExistence type="inferred from homology"/>
<dbReference type="GO" id="GO:0043856">
    <property type="term" value="F:anti-sigma factor antagonist activity"/>
    <property type="evidence" value="ECO:0007669"/>
    <property type="project" value="InterPro"/>
</dbReference>
<dbReference type="Proteomes" id="UP000199051">
    <property type="component" value="Unassembled WGS sequence"/>
</dbReference>
<dbReference type="SUPFAM" id="SSF52091">
    <property type="entry name" value="SpoIIaa-like"/>
    <property type="match status" value="1"/>
</dbReference>
<gene>
    <name evidence="4" type="ORF">SAMN04487818_106331</name>
</gene>
<dbReference type="NCBIfam" id="TIGR00377">
    <property type="entry name" value="ant_ant_sig"/>
    <property type="match status" value="1"/>
</dbReference>
<evidence type="ECO:0000313" key="5">
    <source>
        <dbReference type="Proteomes" id="UP000199051"/>
    </source>
</evidence>
<accession>A0A1H9TL55</accession>
<dbReference type="Pfam" id="PF13466">
    <property type="entry name" value="STAS_2"/>
    <property type="match status" value="1"/>
</dbReference>
<sequence>MTEFAHTTATDQDRATITVTGELDTHTSVEFKRALLALADSYDEVVVDLSGLEFIDSSGLSAFIAAHKRTLVRGNKVLLDKVPGFLSRILAVTGLAEIIHVIGDTDLPFAERSAAE</sequence>
<dbReference type="RefSeq" id="WP_092778807.1">
    <property type="nucleotide sequence ID" value="NZ_FOGI01000006.1"/>
</dbReference>
<evidence type="ECO:0000256" key="2">
    <source>
        <dbReference type="RuleBase" id="RU003749"/>
    </source>
</evidence>
<organism evidence="4 5">
    <name type="scientific">Actinokineospora terrae</name>
    <dbReference type="NCBI Taxonomy" id="155974"/>
    <lineage>
        <taxon>Bacteria</taxon>
        <taxon>Bacillati</taxon>
        <taxon>Actinomycetota</taxon>
        <taxon>Actinomycetes</taxon>
        <taxon>Pseudonocardiales</taxon>
        <taxon>Pseudonocardiaceae</taxon>
        <taxon>Actinokineospora</taxon>
    </lineage>
</organism>
<evidence type="ECO:0000259" key="3">
    <source>
        <dbReference type="PROSITE" id="PS50801"/>
    </source>
</evidence>
<dbReference type="InterPro" id="IPR036513">
    <property type="entry name" value="STAS_dom_sf"/>
</dbReference>
<dbReference type="PANTHER" id="PTHR33495:SF2">
    <property type="entry name" value="ANTI-SIGMA FACTOR ANTAGONIST TM_1081-RELATED"/>
    <property type="match status" value="1"/>
</dbReference>
<dbReference type="STRING" id="155974.SAMN04487818_106331"/>
<keyword evidence="5" id="KW-1185">Reference proteome</keyword>
<evidence type="ECO:0000313" key="4">
    <source>
        <dbReference type="EMBL" id="SER97639.1"/>
    </source>
</evidence>
<dbReference type="InterPro" id="IPR003658">
    <property type="entry name" value="Anti-sigma_ant"/>
</dbReference>